<dbReference type="SUPFAM" id="SSF53067">
    <property type="entry name" value="Actin-like ATPase domain"/>
    <property type="match status" value="2"/>
</dbReference>
<dbReference type="GO" id="GO:0016462">
    <property type="term" value="F:pyrophosphatase activity"/>
    <property type="evidence" value="ECO:0007669"/>
    <property type="project" value="TreeGrafter"/>
</dbReference>
<gene>
    <name evidence="2" type="ORF">CLV34_1623</name>
</gene>
<dbReference type="PANTHER" id="PTHR30005">
    <property type="entry name" value="EXOPOLYPHOSPHATASE"/>
    <property type="match status" value="1"/>
</dbReference>
<name>A0A2M8WT62_9MICO</name>
<dbReference type="InterPro" id="IPR003695">
    <property type="entry name" value="Ppx_GppA_N"/>
</dbReference>
<evidence type="ECO:0000313" key="2">
    <source>
        <dbReference type="EMBL" id="PJI94137.1"/>
    </source>
</evidence>
<dbReference type="CDD" id="cd24119">
    <property type="entry name" value="ASKHA_NBD_MtPPX2-like"/>
    <property type="match status" value="1"/>
</dbReference>
<dbReference type="RefSeq" id="WP_100349720.1">
    <property type="nucleotide sequence ID" value="NZ_PGTZ01000007.1"/>
</dbReference>
<reference evidence="2 3" key="1">
    <citation type="submission" date="2017-11" db="EMBL/GenBank/DDBJ databases">
        <title>Genomic Encyclopedia of Archaeal and Bacterial Type Strains, Phase II (KMG-II): From Individual Species to Whole Genera.</title>
        <authorList>
            <person name="Goeker M."/>
        </authorList>
    </citation>
    <scope>NUCLEOTIDE SEQUENCE [LARGE SCALE GENOMIC DNA]</scope>
    <source>
        <strain evidence="2 3">DSM 22413</strain>
    </source>
</reference>
<proteinExistence type="predicted"/>
<accession>A0A2M8WT62</accession>
<evidence type="ECO:0000313" key="3">
    <source>
        <dbReference type="Proteomes" id="UP000231586"/>
    </source>
</evidence>
<evidence type="ECO:0000259" key="1">
    <source>
        <dbReference type="Pfam" id="PF02541"/>
    </source>
</evidence>
<protein>
    <submittedName>
        <fullName evidence="2">Ppx/GppA phosphatase</fullName>
    </submittedName>
</protein>
<dbReference type="Gene3D" id="3.30.420.150">
    <property type="entry name" value="Exopolyphosphatase. Domain 2"/>
    <property type="match status" value="1"/>
</dbReference>
<dbReference type="Pfam" id="PF02541">
    <property type="entry name" value="Ppx-GppA"/>
    <property type="match status" value="1"/>
</dbReference>
<keyword evidence="3" id="KW-1185">Reference proteome</keyword>
<dbReference type="OrthoDB" id="9793035at2"/>
<feature type="domain" description="Ppx/GppA phosphatase N-terminal" evidence="1">
    <location>
        <begin position="35"/>
        <end position="305"/>
    </location>
</feature>
<dbReference type="Gene3D" id="3.30.420.40">
    <property type="match status" value="1"/>
</dbReference>
<dbReference type="InterPro" id="IPR050273">
    <property type="entry name" value="GppA/Ppx_hydrolase"/>
</dbReference>
<dbReference type="Proteomes" id="UP000231586">
    <property type="component" value="Unassembled WGS sequence"/>
</dbReference>
<organism evidence="2 3">
    <name type="scientific">Luteimicrobium subarcticum</name>
    <dbReference type="NCBI Taxonomy" id="620910"/>
    <lineage>
        <taxon>Bacteria</taxon>
        <taxon>Bacillati</taxon>
        <taxon>Actinomycetota</taxon>
        <taxon>Actinomycetes</taxon>
        <taxon>Micrococcales</taxon>
        <taxon>Luteimicrobium</taxon>
    </lineage>
</organism>
<sequence>MTSSAAVPSASDLRVAAVDCGTNSLRLLVADLDPAAGTLTDLHRSMEVVRLGQGVDRTGRIAPEALERTLDATARAAEVCRELGVSRVRFVATSASRDASNKDDFFAGVQQRLGVLPEVVSGTEEAELSFRGATSVVAGRFDAPYLVVDLGGGSTELVLGGESDGEVEAGTGLAAFSMDVGCVRMTERHLHDDPPTAEQVAAARADVAAALDEALATVPVGRAATLVGLAGTVTTITAHVLRLERYDRDRINGASLPVDDVLRACDELLAMSREDRAALPFMHPGRVDVIGAGALVWASVVRRVRDEVAAAGGELTHVVTSEHDILDGIAWSLA</sequence>
<dbReference type="EMBL" id="PGTZ01000007">
    <property type="protein sequence ID" value="PJI94137.1"/>
    <property type="molecule type" value="Genomic_DNA"/>
</dbReference>
<dbReference type="AlphaFoldDB" id="A0A2M8WT62"/>
<comment type="caution">
    <text evidence="2">The sequence shown here is derived from an EMBL/GenBank/DDBJ whole genome shotgun (WGS) entry which is preliminary data.</text>
</comment>
<dbReference type="PANTHER" id="PTHR30005:SF13">
    <property type="entry name" value="EXOPOLYPHOSPHATASE 2"/>
    <property type="match status" value="1"/>
</dbReference>
<dbReference type="InterPro" id="IPR043129">
    <property type="entry name" value="ATPase_NBD"/>
</dbReference>